<dbReference type="AlphaFoldDB" id="A0A212LEM4"/>
<sequence>MTPDPVVCGNSLFPVPYCRPEPDAKLYWGGHLASISALPVLTNLKFAPLRFSNSSLTAAPQRVSPQALRGRP</sequence>
<proteinExistence type="predicted"/>
<reference evidence="1" key="1">
    <citation type="submission" date="2016-08" db="EMBL/GenBank/DDBJ databases">
        <authorList>
            <person name="Seilhamer J.J."/>
        </authorList>
    </citation>
    <scope>NUCLEOTIDE SEQUENCE</scope>
    <source>
        <strain evidence="1">86</strain>
    </source>
</reference>
<name>A0A212LEM4_9HYPH</name>
<accession>A0A212LEM4</accession>
<evidence type="ECO:0000313" key="1">
    <source>
        <dbReference type="EMBL" id="SCM75950.1"/>
    </source>
</evidence>
<protein>
    <submittedName>
        <fullName evidence="1">Uncharacterized protein</fullName>
    </submittedName>
</protein>
<organism evidence="1">
    <name type="scientific">uncultured Pleomorphomonas sp</name>
    <dbReference type="NCBI Taxonomy" id="442121"/>
    <lineage>
        <taxon>Bacteria</taxon>
        <taxon>Pseudomonadati</taxon>
        <taxon>Pseudomonadota</taxon>
        <taxon>Alphaproteobacteria</taxon>
        <taxon>Hyphomicrobiales</taxon>
        <taxon>Pleomorphomonadaceae</taxon>
        <taxon>Pleomorphomonas</taxon>
        <taxon>environmental samples</taxon>
    </lineage>
</organism>
<gene>
    <name evidence="1" type="ORF">KL86PLE_30397</name>
</gene>
<dbReference type="EMBL" id="FMJD01000007">
    <property type="protein sequence ID" value="SCM75950.1"/>
    <property type="molecule type" value="Genomic_DNA"/>
</dbReference>